<dbReference type="Pfam" id="PF05150">
    <property type="entry name" value="Legionella_OMP"/>
    <property type="match status" value="1"/>
</dbReference>
<reference evidence="2 3" key="1">
    <citation type="submission" date="2018-02" db="EMBL/GenBank/DDBJ databases">
        <title>Comparative genomes isolates from brazilian mangrove.</title>
        <authorList>
            <person name="Araujo J.E."/>
            <person name="Taketani R.G."/>
            <person name="Silva M.C.P."/>
            <person name="Loureco M.V."/>
            <person name="Andreote F.D."/>
        </authorList>
    </citation>
    <scope>NUCLEOTIDE SEQUENCE [LARGE SCALE GENOMIC DNA]</scope>
    <source>
        <strain evidence="2 3">Hex-1 MGV</strain>
    </source>
</reference>
<evidence type="ECO:0000313" key="2">
    <source>
        <dbReference type="EMBL" id="PQO37394.1"/>
    </source>
</evidence>
<name>A0A2S8FZT2_9BACT</name>
<evidence type="ECO:0000313" key="3">
    <source>
        <dbReference type="Proteomes" id="UP000238322"/>
    </source>
</evidence>
<comment type="caution">
    <text evidence="2">The sequence shown here is derived from an EMBL/GenBank/DDBJ whole genome shotgun (WGS) entry which is preliminary data.</text>
</comment>
<sequence>MIRSVTCLILLLAGATIAQAEGMTPFAEAIVWHASAETSSVWASEVPLLVQEFEATNLDFGWNAGVRAGLEIKPPEWLWDVRFTVTHFQTSQDAAIEDGFNLVIPEFFSGFLSGDAFDFTTASVDWSIQYTTFDWEVGHDIYMSENCLIRPTFGLKGAIIDQNVHSKWGDLFGLIAVENVSHEFFGIGPSAGIGARWSPSPGNFCLVGDLTGAMLYGVWNVEDDYQRVGGLPSSSTYDAFSTSMNDSKLGTVMIRSFFGAEWRLPLHANVVGRVGYEMQWWANQQRFLTFQQLPMHGDLTFQGGVCGIAVTY</sequence>
<dbReference type="OrthoDB" id="250509at2"/>
<proteinExistence type="predicted"/>
<dbReference type="RefSeq" id="WP_105328643.1">
    <property type="nucleotide sequence ID" value="NZ_PUHY01000005.1"/>
</dbReference>
<organism evidence="2 3">
    <name type="scientific">Blastopirellula marina</name>
    <dbReference type="NCBI Taxonomy" id="124"/>
    <lineage>
        <taxon>Bacteria</taxon>
        <taxon>Pseudomonadati</taxon>
        <taxon>Planctomycetota</taxon>
        <taxon>Planctomycetia</taxon>
        <taxon>Pirellulales</taxon>
        <taxon>Pirellulaceae</taxon>
        <taxon>Blastopirellula</taxon>
    </lineage>
</organism>
<protein>
    <recommendedName>
        <fullName evidence="4">DUF3187 domain-containing protein</fullName>
    </recommendedName>
</protein>
<feature type="chain" id="PRO_5015610774" description="DUF3187 domain-containing protein" evidence="1">
    <location>
        <begin position="21"/>
        <end position="312"/>
    </location>
</feature>
<keyword evidence="1" id="KW-0732">Signal</keyword>
<gene>
    <name evidence="2" type="ORF">C5Y83_05470</name>
</gene>
<dbReference type="Proteomes" id="UP000238322">
    <property type="component" value="Unassembled WGS sequence"/>
</dbReference>
<dbReference type="AlphaFoldDB" id="A0A2S8FZT2"/>
<dbReference type="InterPro" id="IPR007825">
    <property type="entry name" value="Major_OMP_Legionella"/>
</dbReference>
<accession>A0A2S8FZT2</accession>
<feature type="signal peptide" evidence="1">
    <location>
        <begin position="1"/>
        <end position="20"/>
    </location>
</feature>
<evidence type="ECO:0008006" key="4">
    <source>
        <dbReference type="Google" id="ProtNLM"/>
    </source>
</evidence>
<evidence type="ECO:0000256" key="1">
    <source>
        <dbReference type="SAM" id="SignalP"/>
    </source>
</evidence>
<dbReference type="EMBL" id="PUHY01000005">
    <property type="protein sequence ID" value="PQO37394.1"/>
    <property type="molecule type" value="Genomic_DNA"/>
</dbReference>